<gene>
    <name evidence="2" type="ORF">CMUST_05300</name>
</gene>
<organism evidence="2 3">
    <name type="scientific">Corynebacterium mustelae</name>
    <dbReference type="NCBI Taxonomy" id="571915"/>
    <lineage>
        <taxon>Bacteria</taxon>
        <taxon>Bacillati</taxon>
        <taxon>Actinomycetota</taxon>
        <taxon>Actinomycetes</taxon>
        <taxon>Mycobacteriales</taxon>
        <taxon>Corynebacteriaceae</taxon>
        <taxon>Corynebacterium</taxon>
    </lineage>
</organism>
<protein>
    <recommendedName>
        <fullName evidence="4">Cysteine-rich secretory protein family</fullName>
    </recommendedName>
</protein>
<keyword evidence="1" id="KW-0732">Signal</keyword>
<dbReference type="PATRIC" id="fig|571915.4.peg.1121"/>
<evidence type="ECO:0000256" key="1">
    <source>
        <dbReference type="SAM" id="SignalP"/>
    </source>
</evidence>
<dbReference type="STRING" id="571915.CMUST_05300"/>
<feature type="chain" id="PRO_5005184353" description="Cysteine-rich secretory protein family" evidence="1">
    <location>
        <begin position="26"/>
        <end position="175"/>
    </location>
</feature>
<accession>A0A0G3H0P8</accession>
<feature type="signal peptide" evidence="1">
    <location>
        <begin position="1"/>
        <end position="25"/>
    </location>
</feature>
<evidence type="ECO:0000313" key="3">
    <source>
        <dbReference type="Proteomes" id="UP000035199"/>
    </source>
</evidence>
<evidence type="ECO:0008006" key="4">
    <source>
        <dbReference type="Google" id="ProtNLM"/>
    </source>
</evidence>
<dbReference type="KEGG" id="cmv:CMUST_05300"/>
<dbReference type="AlphaFoldDB" id="A0A0G3H0P8"/>
<dbReference type="Proteomes" id="UP000035199">
    <property type="component" value="Chromosome"/>
</dbReference>
<keyword evidence="3" id="KW-1185">Reference proteome</keyword>
<sequence>MIRRLFTAATLAVAVAFSGAPLAAAQPLPGSSTVQFVLPNDVLAFADQHHIVVPEQLRPDDTPVLTSDLRARLKSATEKHLTQSGHKLDLHAQAIAQEWAQQAVSGQVVFYGNAGDGVTHLDKGSGNVYKMTPAEAEAHIAWLSRTPNDLPGGKHFGVATAAKSGHVYLVEYFLN</sequence>
<name>A0A0G3H0P8_9CORY</name>
<proteinExistence type="predicted"/>
<evidence type="ECO:0000313" key="2">
    <source>
        <dbReference type="EMBL" id="AKK05398.1"/>
    </source>
</evidence>
<dbReference type="RefSeq" id="WP_236690163.1">
    <property type="nucleotide sequence ID" value="NZ_CP011542.1"/>
</dbReference>
<dbReference type="EMBL" id="CP011542">
    <property type="protein sequence ID" value="AKK05398.1"/>
    <property type="molecule type" value="Genomic_DNA"/>
</dbReference>
<reference evidence="3" key="2">
    <citation type="submission" date="2015-05" db="EMBL/GenBank/DDBJ databases">
        <title>Complete genome sequence of Corynebacterium mustelae DSM 45274, isolated from various tissues of a male ferret with lethal sepsis.</title>
        <authorList>
            <person name="Ruckert C."/>
            <person name="Albersmeier A."/>
            <person name="Winkler A."/>
            <person name="Tauch A."/>
        </authorList>
    </citation>
    <scope>NUCLEOTIDE SEQUENCE [LARGE SCALE GENOMIC DNA]</scope>
    <source>
        <strain evidence="3">DSM 45274</strain>
    </source>
</reference>
<reference evidence="2 3" key="1">
    <citation type="journal article" date="2015" name="Genome Announc.">
        <title>Complete Genome Sequence of the Type Strain Corynebacterium mustelae DSM 45274, Isolated from Various Tissues of a Male Ferret with Lethal Sepsis.</title>
        <authorList>
            <person name="Ruckert C."/>
            <person name="Eimer J."/>
            <person name="Winkler A."/>
            <person name="Tauch A."/>
        </authorList>
    </citation>
    <scope>NUCLEOTIDE SEQUENCE [LARGE SCALE GENOMIC DNA]</scope>
    <source>
        <strain evidence="2 3">DSM 45274</strain>
    </source>
</reference>